<evidence type="ECO:0000313" key="3">
    <source>
        <dbReference type="Proteomes" id="UP000005204"/>
    </source>
</evidence>
<dbReference type="Pfam" id="PF21534">
    <property type="entry name" value="Rost"/>
    <property type="match status" value="1"/>
</dbReference>
<feature type="transmembrane region" description="Helical" evidence="1">
    <location>
        <begin position="100"/>
        <end position="126"/>
    </location>
</feature>
<keyword evidence="1" id="KW-0472">Membrane</keyword>
<keyword evidence="1" id="KW-0812">Transmembrane</keyword>
<dbReference type="PANTHER" id="PTHR12242">
    <property type="entry name" value="OS02G0130600 PROTEIN-RELATED"/>
    <property type="match status" value="1"/>
</dbReference>
<dbReference type="Proteomes" id="UP000005204">
    <property type="component" value="Unassembled WGS sequence"/>
</dbReference>
<dbReference type="AlphaFoldDB" id="A0A8R2C841"/>
<keyword evidence="1" id="KW-1133">Transmembrane helix</keyword>
<proteinExistence type="predicted"/>
<organism evidence="2 3">
    <name type="scientific">Bombyx mori</name>
    <name type="common">Silk moth</name>
    <dbReference type="NCBI Taxonomy" id="7091"/>
    <lineage>
        <taxon>Eukaryota</taxon>
        <taxon>Metazoa</taxon>
        <taxon>Ecdysozoa</taxon>
        <taxon>Arthropoda</taxon>
        <taxon>Hexapoda</taxon>
        <taxon>Insecta</taxon>
        <taxon>Pterygota</taxon>
        <taxon>Neoptera</taxon>
        <taxon>Endopterygota</taxon>
        <taxon>Lepidoptera</taxon>
        <taxon>Glossata</taxon>
        <taxon>Ditrysia</taxon>
        <taxon>Bombycoidea</taxon>
        <taxon>Bombycidae</taxon>
        <taxon>Bombycinae</taxon>
        <taxon>Bombyx</taxon>
    </lineage>
</organism>
<dbReference type="InterPro" id="IPR049352">
    <property type="entry name" value="Rost"/>
</dbReference>
<keyword evidence="3" id="KW-1185">Reference proteome</keyword>
<evidence type="ECO:0008006" key="4">
    <source>
        <dbReference type="Google" id="ProtNLM"/>
    </source>
</evidence>
<feature type="transmembrane region" description="Helical" evidence="1">
    <location>
        <begin position="221"/>
        <end position="240"/>
    </location>
</feature>
<dbReference type="GO" id="GO:0016020">
    <property type="term" value="C:membrane"/>
    <property type="evidence" value="ECO:0007669"/>
    <property type="project" value="TreeGrafter"/>
</dbReference>
<accession>A0A8R2C841</accession>
<feature type="transmembrane region" description="Helical" evidence="1">
    <location>
        <begin position="191"/>
        <end position="209"/>
    </location>
</feature>
<evidence type="ECO:0000313" key="2">
    <source>
        <dbReference type="EnsemblMetazoa" id="XP_012549327.1"/>
    </source>
</evidence>
<feature type="transmembrane region" description="Helical" evidence="1">
    <location>
        <begin position="61"/>
        <end position="80"/>
    </location>
</feature>
<sequence>MISGKMKLPKLDISMQKSCKPAMLGRMWQASSRAFSLDHWPSHRFGCCQWQKRQQPSKYYILYRWIIFIAVLAINIASFACQRIPVKYHGLKVELNYFKWFIYLTNWGFMLIAVQAALALGVVYYYKNDRNLNLTYDEDDVPVPMSRRKRTPILCRVYWLTQNVATDLAFVISLVYWALVYDPEIHEINAINLLVHGGNSAIMLCELAVTAHPIRMAHAMYGAGAGLAYGLFSAFYWAVGGTDRLGQAAIYPTLDWNKPAAAFGFVALCAVVLVMAHGVATCLAVVRLRLAKRLYAKRAQSDRLTLPTH</sequence>
<name>A0A8R2C841_BOMMO</name>
<protein>
    <recommendedName>
        <fullName evidence="4">Rolling stone</fullName>
    </recommendedName>
</protein>
<dbReference type="EnsemblMetazoa" id="XM_012693873.3">
    <property type="protein sequence ID" value="XP_012549327.1"/>
    <property type="gene ID" value="LOC101746399"/>
</dbReference>
<reference evidence="3" key="1">
    <citation type="journal article" date="2008" name="Insect Biochem. Mol. Biol.">
        <title>The genome of a lepidopteran model insect, the silkworm Bombyx mori.</title>
        <authorList>
            <consortium name="International Silkworm Genome Consortium"/>
        </authorList>
    </citation>
    <scope>NUCLEOTIDE SEQUENCE [LARGE SCALE GENOMIC DNA]</scope>
    <source>
        <strain evidence="3">p50T</strain>
    </source>
</reference>
<evidence type="ECO:0000256" key="1">
    <source>
        <dbReference type="SAM" id="Phobius"/>
    </source>
</evidence>
<feature type="transmembrane region" description="Helical" evidence="1">
    <location>
        <begin position="260"/>
        <end position="288"/>
    </location>
</feature>
<feature type="transmembrane region" description="Helical" evidence="1">
    <location>
        <begin position="157"/>
        <end position="179"/>
    </location>
</feature>
<reference evidence="2" key="2">
    <citation type="submission" date="2022-06" db="UniProtKB">
        <authorList>
            <consortium name="EnsemblMetazoa"/>
        </authorList>
    </citation>
    <scope>IDENTIFICATION</scope>
    <source>
        <strain evidence="2">p50T (Dazao)</strain>
    </source>
</reference>
<dbReference type="GeneID" id="101746399"/>
<dbReference type="PANTHER" id="PTHR12242:SF49">
    <property type="entry name" value="HEADBUTT, ISOFORM E"/>
    <property type="match status" value="1"/>
</dbReference>